<dbReference type="SUPFAM" id="SSF52540">
    <property type="entry name" value="P-loop containing nucleoside triphosphate hydrolases"/>
    <property type="match status" value="2"/>
</dbReference>
<dbReference type="InterPro" id="IPR014059">
    <property type="entry name" value="TraI/TrwC_relax"/>
</dbReference>
<dbReference type="Gene3D" id="3.40.50.300">
    <property type="entry name" value="P-loop containing nucleotide triphosphate hydrolases"/>
    <property type="match status" value="2"/>
</dbReference>
<comment type="caution">
    <text evidence="3">The sequence shown here is derived from an EMBL/GenBank/DDBJ whole genome shotgun (WGS) entry which is preliminary data.</text>
</comment>
<reference evidence="3" key="1">
    <citation type="submission" date="2022-09" db="EMBL/GenBank/DDBJ databases">
        <title>Intensive care unit water sources are persistently colonized with multi-drug resistant bacteria and are the site of extensive horizontal gene transfer of antibiotic resistance genes.</title>
        <authorList>
            <person name="Diorio-Toth L."/>
        </authorList>
    </citation>
    <scope>NUCLEOTIDE SEQUENCE</scope>
    <source>
        <strain evidence="3">GD03851</strain>
    </source>
</reference>
<dbReference type="InterPro" id="IPR027417">
    <property type="entry name" value="P-loop_NTPase"/>
</dbReference>
<sequence>MMSLKSISNTVQAAQYYESLATEDYYELGGEPAGYWVGQLQSALYLNGELCAGELGKMLQGYHPTSGEALASNAGIDHKGGWDMTFSAPKSVSVAWALADQETRTAIQAAQKKAVEAGIKFLEKNAFSSRDRSEVTSPIHQVIAAVYEHSTSRAQDPQLHTHVLVANLGLRADGSVCAIDFDARWKLATGAIYRAELSHELQQLGFQIEPAMNKSFSINLIPQDLCNAFSKRRTAILEQAEKHGVTSVQGMQIATFATRENKTGEISRSELFQKWQSEAIALGYQPDLIQQCQIYQPIQSKMLTPMEIFTDLHQQMSTFTPQQLHHAVAVAAQGHMNGDGINQYVDEILKNSELVRLQSINPKLDRGLDQTELRFSTQTQLALEQHLLDQAKNRQHETQHQIVVDPLLIKHANLTKEQQLALEHITTQAGGLKIVQSMAGTGKGFLLGVAHIAWEQQGLDVRGAALAAKAAQGLQESTQIQSQTLHSLIHQLNTKKTELTNRTVLVIDEAGMIGSKQLSQILDYAEQAHAKVVLVGDHQQLQPVDAGGVFRLLAQNLGYASLQNIQRQKELADRKIVMQLASGQSQQALDLMRKQGNLHVQPTQEETIRKLVEDWWKTKIEQPSASTLMLAGTRSDLYQLNQAARLKMHKSGQLGASCEVETIHKDVHSFREFAVGDQILFCKNQRRLGITNGDVGILKHIQINQNGNWQFQVERNNGKTVEFSLTDNENIKSAYNAIDHAYALSVHKSQGMTVDQAFVLSSDMMMDREWSYVAASRARDQTHFYCSAEIETQLEMKMGLSRQKDTSLDYAVINNSQHQLEL</sequence>
<dbReference type="Gene3D" id="2.30.30.940">
    <property type="match status" value="1"/>
</dbReference>
<dbReference type="Pfam" id="PF08751">
    <property type="entry name" value="TrwC"/>
    <property type="match status" value="1"/>
</dbReference>
<dbReference type="Pfam" id="PF13604">
    <property type="entry name" value="AAA_30"/>
    <property type="match status" value="1"/>
</dbReference>
<dbReference type="InterPro" id="IPR051055">
    <property type="entry name" value="PIF1_helicase"/>
</dbReference>
<evidence type="ECO:0000259" key="1">
    <source>
        <dbReference type="Pfam" id="PF08751"/>
    </source>
</evidence>
<feature type="domain" description="UvrD-like helicase C-terminal" evidence="2">
    <location>
        <begin position="740"/>
        <end position="781"/>
    </location>
</feature>
<dbReference type="NCBIfam" id="TIGR02686">
    <property type="entry name" value="relax_trwC"/>
    <property type="match status" value="1"/>
</dbReference>
<proteinExistence type="predicted"/>
<dbReference type="RefSeq" id="WP_279698973.1">
    <property type="nucleotide sequence ID" value="NZ_JAOCDR010000069.1"/>
</dbReference>
<dbReference type="InterPro" id="IPR027785">
    <property type="entry name" value="UvrD-like_helicase_C"/>
</dbReference>
<dbReference type="InterPro" id="IPR014862">
    <property type="entry name" value="TrwC"/>
</dbReference>
<dbReference type="EMBL" id="JAOCDR010000069">
    <property type="protein sequence ID" value="MDH0657592.1"/>
    <property type="molecule type" value="Genomic_DNA"/>
</dbReference>
<evidence type="ECO:0000313" key="4">
    <source>
        <dbReference type="Proteomes" id="UP001161099"/>
    </source>
</evidence>
<dbReference type="Pfam" id="PF13538">
    <property type="entry name" value="UvrD_C_2"/>
    <property type="match status" value="1"/>
</dbReference>
<accession>A0AA42IGP5</accession>
<dbReference type="NCBIfam" id="NF041492">
    <property type="entry name" value="MobF"/>
    <property type="match status" value="1"/>
</dbReference>
<feature type="domain" description="TrwC relaxase" evidence="1">
    <location>
        <begin position="12"/>
        <end position="280"/>
    </location>
</feature>
<gene>
    <name evidence="3" type="ORF">N5D11_15995</name>
</gene>
<dbReference type="AlphaFoldDB" id="A0AA42IGP5"/>
<evidence type="ECO:0000259" key="2">
    <source>
        <dbReference type="Pfam" id="PF13538"/>
    </source>
</evidence>
<dbReference type="CDD" id="cd18809">
    <property type="entry name" value="SF1_C_RecD"/>
    <property type="match status" value="1"/>
</dbReference>
<dbReference type="SUPFAM" id="SSF55464">
    <property type="entry name" value="Origin of replication-binding domain, RBD-like"/>
    <property type="match status" value="1"/>
</dbReference>
<evidence type="ECO:0000313" key="3">
    <source>
        <dbReference type="EMBL" id="MDH0657592.1"/>
    </source>
</evidence>
<protein>
    <submittedName>
        <fullName evidence="3">Relaxase domain-containing protein</fullName>
    </submittedName>
</protein>
<organism evidence="3 4">
    <name type="scientific">Acinetobacter johnsonii</name>
    <dbReference type="NCBI Taxonomy" id="40214"/>
    <lineage>
        <taxon>Bacteria</taxon>
        <taxon>Pseudomonadati</taxon>
        <taxon>Pseudomonadota</taxon>
        <taxon>Gammaproteobacteria</taxon>
        <taxon>Moraxellales</taxon>
        <taxon>Moraxellaceae</taxon>
        <taxon>Acinetobacter</taxon>
    </lineage>
</organism>
<name>A0AA42IGP5_ACIJO</name>
<dbReference type="PANTHER" id="PTHR47642">
    <property type="entry name" value="ATP-DEPENDENT DNA HELICASE"/>
    <property type="match status" value="1"/>
</dbReference>
<dbReference type="Proteomes" id="UP001161099">
    <property type="component" value="Unassembled WGS sequence"/>
</dbReference>